<dbReference type="PANTHER" id="PTHR35153:SF1">
    <property type="entry name" value="COILED-COIL DOMAIN-CONTAINING PROTEIN 154"/>
    <property type="match status" value="1"/>
</dbReference>
<keyword evidence="1" id="KW-0175">Coiled coil</keyword>
<feature type="coiled-coil region" evidence="1">
    <location>
        <begin position="223"/>
        <end position="433"/>
    </location>
</feature>
<dbReference type="OrthoDB" id="6364988at2759"/>
<keyword evidence="4" id="KW-1185">Reference proteome</keyword>
<feature type="coiled-coil region" evidence="1">
    <location>
        <begin position="1107"/>
        <end position="1141"/>
    </location>
</feature>
<feature type="coiled-coil region" evidence="1">
    <location>
        <begin position="616"/>
        <end position="684"/>
    </location>
</feature>
<feature type="compositionally biased region" description="Basic and acidic residues" evidence="2">
    <location>
        <begin position="1196"/>
        <end position="1210"/>
    </location>
</feature>
<evidence type="ECO:0000313" key="4">
    <source>
        <dbReference type="Proteomes" id="UP000675881"/>
    </source>
</evidence>
<dbReference type="PANTHER" id="PTHR35153">
    <property type="entry name" value="COILED-COIL DOMAIN-CONTAINING PROTEIN 154"/>
    <property type="match status" value="1"/>
</dbReference>
<evidence type="ECO:0000256" key="2">
    <source>
        <dbReference type="SAM" id="MobiDB-lite"/>
    </source>
</evidence>
<evidence type="ECO:0000256" key="1">
    <source>
        <dbReference type="SAM" id="Coils"/>
    </source>
</evidence>
<name>A0A7R8CEA5_LEPSM</name>
<feature type="compositionally biased region" description="Low complexity" evidence="2">
    <location>
        <begin position="1268"/>
        <end position="1279"/>
    </location>
</feature>
<evidence type="ECO:0000313" key="3">
    <source>
        <dbReference type="EMBL" id="CAF2755719.1"/>
    </source>
</evidence>
<feature type="coiled-coil region" evidence="1">
    <location>
        <begin position="43"/>
        <end position="94"/>
    </location>
</feature>
<dbReference type="InterPro" id="IPR029512">
    <property type="entry name" value="CCDC154"/>
</dbReference>
<protein>
    <submittedName>
        <fullName evidence="3">(salmon louse) hypothetical protein</fullName>
    </submittedName>
</protein>
<reference evidence="3" key="1">
    <citation type="submission" date="2021-02" db="EMBL/GenBank/DDBJ databases">
        <authorList>
            <person name="Bekaert M."/>
        </authorList>
    </citation>
    <scope>NUCLEOTIDE SEQUENCE</scope>
    <source>
        <strain evidence="3">IoA-00</strain>
    </source>
</reference>
<feature type="region of interest" description="Disordered" evidence="2">
    <location>
        <begin position="1196"/>
        <end position="1217"/>
    </location>
</feature>
<feature type="compositionally biased region" description="Basic and acidic residues" evidence="2">
    <location>
        <begin position="1239"/>
        <end position="1262"/>
    </location>
</feature>
<feature type="coiled-coil region" evidence="1">
    <location>
        <begin position="469"/>
        <end position="503"/>
    </location>
</feature>
<feature type="region of interest" description="Disordered" evidence="2">
    <location>
        <begin position="1239"/>
        <end position="1310"/>
    </location>
</feature>
<sequence>MVLYKILNLRIAYCYMHFCDKNNKGKRLDNFEERLLSQDTHQVNLLEQLMQFQQENRMEMKRLDMMCSEEKSHRQRVETVIKNQLDRLSDLEDKVRLNESISRSNKSSLDQLVTHTKNIERGVSLSHQDILLKKDTQEQRINDILNKISNTDSTRESLEKMTYAAREEAITSHNRVESLSSDVKDLKDSFQLLNKMFDTRENNKGNSGTKVSDTQRSILESKILQLQSALMEIQSQVNKEIKEREIDDHSIVSRLDELKLKIDDSLRKRDEEIRNIRKTLKDSPSMSESEKQSILIKISSLEADLKRMSEQQEDSYNFSPELINKLSKIEKDLLEEQSTRRKNELNLLKKTEGESSQNKLLVQENVEGLRKIFQTENAKIQERIQYLTSDRRQLEKQVGEMGGENTMNYDRILEELDSRHKVLEARVEDINDNLRIGMNSLQIEIGNKKPEKKGTETSQVPVPDIQGVRESFMVEITALDNKIKELKRELRQHDDKIQSHLSDKKDNEKNTTTILGDKLQQKIDSLAFVQGRMKRQVDEIEKEVEDQQLSEEEVTLKLKSMTDSLRHSINGKLDSITATMDERFLTRDDELREIRKSSQKNVGLSESDKTDIHIKMSTLETELKRLSDERDNKSASELRNRIKNIEKQINEYYHSQQNRDYKLVQKTEAELENIRIQSDDSLKEIRTLILEYNLTVEKRFQAFTDDQKSVGKKIEELKSPDFLMNVDRRFKMLDARISDLSNSTTSSRKKGKLSDSNGLHESLLSEMNALNDEIKDIRRDIERRDEEILFLINQSPNEKNLSDVLGDKLQYKMDSLAIVQGRMRKKMKDMENKFENNEVPSKRLETPSNDIKNKEAEEFETIRHGLQESLNEIRSILREYNLSIQKRFQSFSQDQRRIESRIDKLSDTNSNGSNRELSGKYKVLDAKIDDTQINSLKVRAYKSLRTPQSETDSHILGDKWQQKIDKIGIVQGVMKRQIDEVEKKVENHENSGKEIFSKLRQLSVEQENESKASSELKDKKTEIDREKNKVLVEESVDGVWKLLHDDNQILQERTQSLMKNTQGLDKDVTDLRNEMIKNNRTLKDESEGRIKVAVGDPSKVPYKTNALSEAQSVKESLIYDIANLEDQVKDLKRELDQRDERILSSVKGNHHKEEQTTMILGDEVQRKIDFILFKQNKMNVEVKEIQGKVENELKEKMEETHTEANLRIKNSDTLGSSPYELQKLNEKVYDIEKEVKRLEKERPSAEGVSRKEFQDVRDELQNIKKSNVRTTTPPVRRQSPSPPPNQRNSDPHYSNLKQQVEDIEEQNKYQSDDFRKFKADTENQLTDVKKSKACCKSHMF</sequence>
<feature type="coiled-coil region" evidence="1">
    <location>
        <begin position="760"/>
        <end position="787"/>
    </location>
</feature>
<dbReference type="EMBL" id="HG994580">
    <property type="protein sequence ID" value="CAF2755719.1"/>
    <property type="molecule type" value="Genomic_DNA"/>
</dbReference>
<proteinExistence type="predicted"/>
<feature type="coiled-coil region" evidence="1">
    <location>
        <begin position="971"/>
        <end position="1029"/>
    </location>
</feature>
<organism evidence="3 4">
    <name type="scientific">Lepeophtheirus salmonis</name>
    <name type="common">Salmon louse</name>
    <name type="synonym">Caligus salmonis</name>
    <dbReference type="NCBI Taxonomy" id="72036"/>
    <lineage>
        <taxon>Eukaryota</taxon>
        <taxon>Metazoa</taxon>
        <taxon>Ecdysozoa</taxon>
        <taxon>Arthropoda</taxon>
        <taxon>Crustacea</taxon>
        <taxon>Multicrustacea</taxon>
        <taxon>Hexanauplia</taxon>
        <taxon>Copepoda</taxon>
        <taxon>Siphonostomatoida</taxon>
        <taxon>Caligidae</taxon>
        <taxon>Lepeophtheirus</taxon>
    </lineage>
</organism>
<dbReference type="Proteomes" id="UP000675881">
    <property type="component" value="Chromosome 1"/>
</dbReference>
<gene>
    <name evidence="3" type="ORF">LSAA_1792</name>
</gene>
<accession>A0A7R8CEA5</accession>